<dbReference type="Proteomes" id="UP001159363">
    <property type="component" value="Chromosome 13"/>
</dbReference>
<evidence type="ECO:0000313" key="3">
    <source>
        <dbReference type="EMBL" id="KAJ8869156.1"/>
    </source>
</evidence>
<dbReference type="InterPro" id="IPR000477">
    <property type="entry name" value="RT_dom"/>
</dbReference>
<proteinExistence type="predicted"/>
<gene>
    <name evidence="3" type="ORF">PR048_030724</name>
</gene>
<comment type="caution">
    <text evidence="3">The sequence shown here is derived from an EMBL/GenBank/DDBJ whole genome shotgun (WGS) entry which is preliminary data.</text>
</comment>
<name>A0ABQ9GCA8_9NEOP</name>
<sequence>MSPCIAKSTELLIAVFAAGGRRMLDRGITAPKMPLHIILSGDGHPTPLTQCLLSLMRVVTTVPFVLQRSIPKGKTLATKSALDSFSFHCRDLAFPPPLHSGAAPCSSRIATQDLDIKSRSPRHKRFTFRPFLRRTESSAAEREYETRFLLGCHWRTPSFTATADTYSPSKQHNTLSGGTNVSSRRSLPAEFRLRLRTYAPENQNYDKPIVLLGERLCLYWRKLPTLHSTDQGVAMSYTVQCYQVKPVYSVELRLLFSGKKGHYGFVEGRSTEQAIYSFTEKILTSFSKRQFSTGVFADLSKAFDCVNHNNLLQKLKQCGVRSVTNKMFKSYLEDGKQITSIRYDKNHITDVSNTRTTRVGVPQGSILGAILFLIFINDFTEQITNGSAIMFADDTNILVTSSNIAVLEENIKQTVTDMSSWFQYNILIPPLHHHGLHHLQKGGVERGLGVCNNRGIESMEQHWNARWEKRENLEKTCQPAASISTIPICQSLTGKPTLITLVEGKCPTTVPNAAPPPLSLRRVERNLLYSAWRLESIVKPPISSGFIYVTACHLLYTPNSMAQTMTSPSMRYVRRLRLPSHDAKVYPGCLPRPACVASFSFPPAAKKNRRGKAIALTLLRLNYYVCGLAPEFSQICGLSSTKWIRISASASSSFNMFKNTWKLCRLTLETWLSNEPQQHDEREPGRPTFLAPPRRFAPVSGWCEGASLSMDCLSGRRAIARTVSHESVTRVQVCTPVQCFARRGDERVDAHVSVAPNAPTLLGLRRAKFVQPGDHLN</sequence>
<evidence type="ECO:0000256" key="1">
    <source>
        <dbReference type="SAM" id="MobiDB-lite"/>
    </source>
</evidence>
<evidence type="ECO:0000313" key="4">
    <source>
        <dbReference type="Proteomes" id="UP001159363"/>
    </source>
</evidence>
<feature type="region of interest" description="Disordered" evidence="1">
    <location>
        <begin position="163"/>
        <end position="183"/>
    </location>
</feature>
<dbReference type="EMBL" id="JARBHB010000014">
    <property type="protein sequence ID" value="KAJ8869156.1"/>
    <property type="molecule type" value="Genomic_DNA"/>
</dbReference>
<accession>A0ABQ9GCA8</accession>
<dbReference type="PANTHER" id="PTHR33332">
    <property type="entry name" value="REVERSE TRANSCRIPTASE DOMAIN-CONTAINING PROTEIN"/>
    <property type="match status" value="1"/>
</dbReference>
<dbReference type="PROSITE" id="PS50878">
    <property type="entry name" value="RT_POL"/>
    <property type="match status" value="1"/>
</dbReference>
<feature type="domain" description="Reverse transcriptase" evidence="2">
    <location>
        <begin position="179"/>
        <end position="450"/>
    </location>
</feature>
<dbReference type="Pfam" id="PF00078">
    <property type="entry name" value="RVT_1"/>
    <property type="match status" value="1"/>
</dbReference>
<evidence type="ECO:0000259" key="2">
    <source>
        <dbReference type="PROSITE" id="PS50878"/>
    </source>
</evidence>
<protein>
    <recommendedName>
        <fullName evidence="2">Reverse transcriptase domain-containing protein</fullName>
    </recommendedName>
</protein>
<keyword evidence="4" id="KW-1185">Reference proteome</keyword>
<organism evidence="3 4">
    <name type="scientific">Dryococelus australis</name>
    <dbReference type="NCBI Taxonomy" id="614101"/>
    <lineage>
        <taxon>Eukaryota</taxon>
        <taxon>Metazoa</taxon>
        <taxon>Ecdysozoa</taxon>
        <taxon>Arthropoda</taxon>
        <taxon>Hexapoda</taxon>
        <taxon>Insecta</taxon>
        <taxon>Pterygota</taxon>
        <taxon>Neoptera</taxon>
        <taxon>Polyneoptera</taxon>
        <taxon>Phasmatodea</taxon>
        <taxon>Verophasmatodea</taxon>
        <taxon>Anareolatae</taxon>
        <taxon>Phasmatidae</taxon>
        <taxon>Eurycanthinae</taxon>
        <taxon>Dryococelus</taxon>
    </lineage>
</organism>
<reference evidence="3 4" key="1">
    <citation type="submission" date="2023-02" db="EMBL/GenBank/DDBJ databases">
        <title>LHISI_Scaffold_Assembly.</title>
        <authorList>
            <person name="Stuart O.P."/>
            <person name="Cleave R."/>
            <person name="Magrath M.J.L."/>
            <person name="Mikheyev A.S."/>
        </authorList>
    </citation>
    <scope>NUCLEOTIDE SEQUENCE [LARGE SCALE GENOMIC DNA]</scope>
    <source>
        <strain evidence="3">Daus_M_001</strain>
        <tissue evidence="3">Leg muscle</tissue>
    </source>
</reference>